<accession>A0A8H7V0K9</accession>
<dbReference type="PROSITE" id="PS50112">
    <property type="entry name" value="PAS"/>
    <property type="match status" value="1"/>
</dbReference>
<dbReference type="GO" id="GO:0004476">
    <property type="term" value="F:mannose-6-phosphate isomerase activity"/>
    <property type="evidence" value="ECO:0007669"/>
    <property type="project" value="UniProtKB-EC"/>
</dbReference>
<comment type="caution">
    <text evidence="17">The sequence shown here is derived from an EMBL/GenBank/DDBJ whole genome shotgun (WGS) entry which is preliminary data.</text>
</comment>
<keyword evidence="9 11" id="KW-0413">Isomerase</keyword>
<dbReference type="InterPro" id="IPR011051">
    <property type="entry name" value="RmlC_Cupin_sf"/>
</dbReference>
<dbReference type="GO" id="GO:0009298">
    <property type="term" value="P:GDP-mannose biosynthetic process"/>
    <property type="evidence" value="ECO:0007669"/>
    <property type="project" value="UniProtKB-UniPathway"/>
</dbReference>
<dbReference type="SUPFAM" id="SSF57716">
    <property type="entry name" value="Glucocorticoid receptor-like (DNA-binding domain)"/>
    <property type="match status" value="1"/>
</dbReference>
<dbReference type="GO" id="GO:0006355">
    <property type="term" value="P:regulation of DNA-templated transcription"/>
    <property type="evidence" value="ECO:0007669"/>
    <property type="project" value="InterPro"/>
</dbReference>
<dbReference type="PANTHER" id="PTHR10309">
    <property type="entry name" value="MANNOSE-6-PHOSPHATE ISOMERASE"/>
    <property type="match status" value="1"/>
</dbReference>
<dbReference type="InterPro" id="IPR000679">
    <property type="entry name" value="Znf_GATA"/>
</dbReference>
<dbReference type="SMART" id="SM00091">
    <property type="entry name" value="PAS"/>
    <property type="match status" value="1"/>
</dbReference>
<dbReference type="NCBIfam" id="TIGR00229">
    <property type="entry name" value="sensory_box"/>
    <property type="match status" value="1"/>
</dbReference>
<evidence type="ECO:0000313" key="18">
    <source>
        <dbReference type="Proteomes" id="UP000650833"/>
    </source>
</evidence>
<dbReference type="InterPro" id="IPR018050">
    <property type="entry name" value="Pmannose_isomerase-type1_CS"/>
</dbReference>
<dbReference type="SUPFAM" id="SSF51182">
    <property type="entry name" value="RmlC-like cupins"/>
    <property type="match status" value="1"/>
</dbReference>
<dbReference type="InterPro" id="IPR014710">
    <property type="entry name" value="RmlC-like_jellyroll"/>
</dbReference>
<dbReference type="SMART" id="SM00401">
    <property type="entry name" value="ZnF_GATA"/>
    <property type="match status" value="1"/>
</dbReference>
<feature type="region of interest" description="Disordered" evidence="14">
    <location>
        <begin position="260"/>
        <end position="280"/>
    </location>
</feature>
<feature type="domain" description="GATA-type" evidence="16">
    <location>
        <begin position="283"/>
        <end position="316"/>
    </location>
</feature>
<dbReference type="AlphaFoldDB" id="A0A8H7V0K9"/>
<comment type="pathway">
    <text evidence="3 13">Nucleotide-sugar biosynthesis; GDP-alpha-D-mannose biosynthesis; alpha-D-mannose 1-phosphate from D-fructose 6-phosphate: step 1/2.</text>
</comment>
<dbReference type="PANTHER" id="PTHR10309:SF0">
    <property type="entry name" value="MANNOSE-6-PHOSPHATE ISOMERASE"/>
    <property type="match status" value="1"/>
</dbReference>
<dbReference type="InterPro" id="IPR046458">
    <property type="entry name" value="PMI_typeI_hel"/>
</dbReference>
<dbReference type="InterPro" id="IPR013088">
    <property type="entry name" value="Znf_NHR/GATA"/>
</dbReference>
<keyword evidence="8 11" id="KW-0862">Zinc</keyword>
<dbReference type="InterPro" id="IPR000014">
    <property type="entry name" value="PAS"/>
</dbReference>
<dbReference type="PROSITE" id="PS50114">
    <property type="entry name" value="GATA_ZN_FINGER_2"/>
    <property type="match status" value="1"/>
</dbReference>
<evidence type="ECO:0000256" key="14">
    <source>
        <dbReference type="SAM" id="MobiDB-lite"/>
    </source>
</evidence>
<evidence type="ECO:0000256" key="9">
    <source>
        <dbReference type="ARBA" id="ARBA00023235"/>
    </source>
</evidence>
<dbReference type="EC" id="5.3.1.8" evidence="5 11"/>
<reference evidence="17" key="1">
    <citation type="submission" date="2020-12" db="EMBL/GenBank/DDBJ databases">
        <title>Metabolic potential, ecology and presence of endohyphal bacteria is reflected in genomic diversity of Mucoromycotina.</title>
        <authorList>
            <person name="Muszewska A."/>
            <person name="Okrasinska A."/>
            <person name="Steczkiewicz K."/>
            <person name="Drgas O."/>
            <person name="Orlowska M."/>
            <person name="Perlinska-Lenart U."/>
            <person name="Aleksandrzak-Piekarczyk T."/>
            <person name="Szatraj K."/>
            <person name="Zielenkiewicz U."/>
            <person name="Pilsyk S."/>
            <person name="Malc E."/>
            <person name="Mieczkowski P."/>
            <person name="Kruszewska J.S."/>
            <person name="Biernat P."/>
            <person name="Pawlowska J."/>
        </authorList>
    </citation>
    <scope>NUCLEOTIDE SEQUENCE</scope>
    <source>
        <strain evidence="17">CBS 226.32</strain>
    </source>
</reference>
<sequence>MRLNLNSSLSEFTRRKNWSSSILDSLRDVVHVLNNDLRLVYCSTASSEFLGYKPSELANHIFTEYLHVDDIDMFVREFHKCKNSIQTFKCSYRFLRKDGKYTTLETKGTFYKNSLFGNARKIPTDAARSIDSFLDLKMENEILMKKLNLLKKQHHIKETSATSNQILSIASLTTENDEGDEDFSDEFDDFNIPANASNVYTQGVNSSYDINESLALFTGLRYDLGERSSGISLGLEGGELTNVDMNQFMSNPIIVSNAANLTERTKSPSDKPRTGKKKRIEKLEESKICTDCGTTDAPEWRRGPSGPKTLCNACGLRWSKTKKKLETIVIYRLQCKTQSYDWGKLGDVSKVAAYAKASGTTVDDKTPYAELWMGTHPNAPSIAMDEYGTPLRDLIKDNVDLSTKAVYDQYEGDLPFLFKILSIRKALSIQAHPDKALGSRLFKEFPQNYKDPNHKPEMALALTPFEALCGFRPLNEIAQHLEKYYELKELLGKDVSEEFLATVQTSGSSTSEKDVAHNKDILRKVFGALMRSSQDTVTHLLSKLITRLNESEANDTISKLVIRLDQQYPGGDVGVFSCLMLNYVIMEPGQAIFLGANEPHAYLSGDCVECMAASDNVVRAGLTPKFKDVDVLVNMLTYRYGSAESQKMTPVKFGNHSLLYDPPIDEFSVVWTKMEAEESETHKPIEGPSVLIVTSGSGTMTGEALKTESDYELKEGYVYFVGANTPLVAQSGSSGLEFYRAYCIATNI</sequence>
<evidence type="ECO:0000256" key="3">
    <source>
        <dbReference type="ARBA" id="ARBA00004666"/>
    </source>
</evidence>
<comment type="similarity">
    <text evidence="4 12">Belongs to the mannose-6-phosphate isomerase type 1 family.</text>
</comment>
<dbReference type="Pfam" id="PF20511">
    <property type="entry name" value="PMI_typeI_cat"/>
    <property type="match status" value="1"/>
</dbReference>
<dbReference type="EMBL" id="JAEPRC010000251">
    <property type="protein sequence ID" value="KAG2202715.1"/>
    <property type="molecule type" value="Genomic_DNA"/>
</dbReference>
<keyword evidence="7" id="KW-0479">Metal-binding</keyword>
<evidence type="ECO:0000256" key="6">
    <source>
        <dbReference type="ARBA" id="ARBA00018236"/>
    </source>
</evidence>
<evidence type="ECO:0000259" key="15">
    <source>
        <dbReference type="PROSITE" id="PS50112"/>
    </source>
</evidence>
<dbReference type="GO" id="GO:0008270">
    <property type="term" value="F:zinc ion binding"/>
    <property type="evidence" value="ECO:0007669"/>
    <property type="project" value="UniProtKB-KW"/>
</dbReference>
<dbReference type="Gene3D" id="1.10.441.10">
    <property type="entry name" value="Phosphomannose Isomerase, domain 2"/>
    <property type="match status" value="1"/>
</dbReference>
<dbReference type="GO" id="GO:0005829">
    <property type="term" value="C:cytosol"/>
    <property type="evidence" value="ECO:0007669"/>
    <property type="project" value="TreeGrafter"/>
</dbReference>
<dbReference type="InterPro" id="IPR013655">
    <property type="entry name" value="PAS_fold_3"/>
</dbReference>
<dbReference type="InterPro" id="IPR016305">
    <property type="entry name" value="Mannose-6-P_Isomerase"/>
</dbReference>
<dbReference type="Gene3D" id="3.30.450.20">
    <property type="entry name" value="PAS domain"/>
    <property type="match status" value="1"/>
</dbReference>
<evidence type="ECO:0000259" key="16">
    <source>
        <dbReference type="PROSITE" id="PS50114"/>
    </source>
</evidence>
<dbReference type="CDD" id="cd07011">
    <property type="entry name" value="cupin_PMI_type_I_N"/>
    <property type="match status" value="1"/>
</dbReference>
<organism evidence="17 18">
    <name type="scientific">Mucor plumbeus</name>
    <dbReference type="NCBI Taxonomy" id="97098"/>
    <lineage>
        <taxon>Eukaryota</taxon>
        <taxon>Fungi</taxon>
        <taxon>Fungi incertae sedis</taxon>
        <taxon>Mucoromycota</taxon>
        <taxon>Mucoromycotina</taxon>
        <taxon>Mucoromycetes</taxon>
        <taxon>Mucorales</taxon>
        <taxon>Mucorineae</taxon>
        <taxon>Mucoraceae</taxon>
        <taxon>Mucor</taxon>
    </lineage>
</organism>
<dbReference type="Pfam" id="PF20512">
    <property type="entry name" value="PMI_typeI_hel"/>
    <property type="match status" value="1"/>
</dbReference>
<proteinExistence type="inferred from homology"/>
<evidence type="ECO:0000313" key="17">
    <source>
        <dbReference type="EMBL" id="KAG2202715.1"/>
    </source>
</evidence>
<dbReference type="Gene3D" id="3.30.50.10">
    <property type="entry name" value="Erythroid Transcription Factor GATA-1, subunit A"/>
    <property type="match status" value="1"/>
</dbReference>
<evidence type="ECO:0000256" key="10">
    <source>
        <dbReference type="PROSITE-ProRule" id="PRU00094"/>
    </source>
</evidence>
<dbReference type="OrthoDB" id="6605218at2759"/>
<dbReference type="CDD" id="cd00202">
    <property type="entry name" value="ZnF_GATA"/>
    <property type="match status" value="1"/>
</dbReference>
<dbReference type="InterPro" id="IPR046457">
    <property type="entry name" value="PMI_typeI_cat"/>
</dbReference>
<evidence type="ECO:0000256" key="13">
    <source>
        <dbReference type="RuleBase" id="RU004248"/>
    </source>
</evidence>
<dbReference type="SUPFAM" id="SSF55785">
    <property type="entry name" value="PYP-like sensor domain (PAS domain)"/>
    <property type="match status" value="1"/>
</dbReference>
<evidence type="ECO:0000256" key="1">
    <source>
        <dbReference type="ARBA" id="ARBA00000757"/>
    </source>
</evidence>
<dbReference type="UniPathway" id="UPA00126">
    <property type="reaction ID" value="UER00423"/>
</dbReference>
<keyword evidence="18" id="KW-1185">Reference proteome</keyword>
<dbReference type="PRINTS" id="PR00714">
    <property type="entry name" value="MAN6PISMRASE"/>
</dbReference>
<evidence type="ECO:0000256" key="12">
    <source>
        <dbReference type="RuleBase" id="RU004189"/>
    </source>
</evidence>
<evidence type="ECO:0000256" key="8">
    <source>
        <dbReference type="ARBA" id="ARBA00022833"/>
    </source>
</evidence>
<dbReference type="Pfam" id="PF00320">
    <property type="entry name" value="GATA"/>
    <property type="match status" value="1"/>
</dbReference>
<dbReference type="GO" id="GO:0043565">
    <property type="term" value="F:sequence-specific DNA binding"/>
    <property type="evidence" value="ECO:0007669"/>
    <property type="project" value="InterPro"/>
</dbReference>
<evidence type="ECO:0000256" key="11">
    <source>
        <dbReference type="RuleBase" id="RU000611"/>
    </source>
</evidence>
<feature type="domain" description="PAS" evidence="15">
    <location>
        <begin position="15"/>
        <end position="80"/>
    </location>
</feature>
<evidence type="ECO:0000256" key="2">
    <source>
        <dbReference type="ARBA" id="ARBA00002564"/>
    </source>
</evidence>
<evidence type="ECO:0000256" key="5">
    <source>
        <dbReference type="ARBA" id="ARBA00011956"/>
    </source>
</evidence>
<dbReference type="InterPro" id="IPR046456">
    <property type="entry name" value="PMI_typeI_C"/>
</dbReference>
<dbReference type="InterPro" id="IPR001250">
    <property type="entry name" value="Man6P_Isoase-1"/>
</dbReference>
<evidence type="ECO:0000256" key="4">
    <source>
        <dbReference type="ARBA" id="ARBA00010772"/>
    </source>
</evidence>
<keyword evidence="10" id="KW-0863">Zinc-finger</keyword>
<protein>
    <recommendedName>
        <fullName evidence="6 11">Mannose-6-phosphate isomerase</fullName>
        <ecNumber evidence="5 11">5.3.1.8</ecNumber>
    </recommendedName>
</protein>
<dbReference type="Pfam" id="PF08447">
    <property type="entry name" value="PAS_3"/>
    <property type="match status" value="1"/>
</dbReference>
<dbReference type="PROSITE" id="PS00965">
    <property type="entry name" value="PMI_I_1"/>
    <property type="match status" value="1"/>
</dbReference>
<dbReference type="GO" id="GO:0005975">
    <property type="term" value="P:carbohydrate metabolic process"/>
    <property type="evidence" value="ECO:0007669"/>
    <property type="project" value="InterPro"/>
</dbReference>
<comment type="function">
    <text evidence="2">Involved in the synthesis of the GDP-mannose and dolichol-phosphate-mannose required for a number of critical mannosyl transfer reactions.</text>
</comment>
<dbReference type="NCBIfam" id="TIGR00218">
    <property type="entry name" value="manA"/>
    <property type="match status" value="1"/>
</dbReference>
<dbReference type="Gene3D" id="2.60.120.10">
    <property type="entry name" value="Jelly Rolls"/>
    <property type="match status" value="2"/>
</dbReference>
<dbReference type="CDD" id="cd00130">
    <property type="entry name" value="PAS"/>
    <property type="match status" value="1"/>
</dbReference>
<comment type="catalytic activity">
    <reaction evidence="1 11">
        <text>D-mannose 6-phosphate = D-fructose 6-phosphate</text>
        <dbReference type="Rhea" id="RHEA:12356"/>
        <dbReference type="ChEBI" id="CHEBI:58735"/>
        <dbReference type="ChEBI" id="CHEBI:61527"/>
        <dbReference type="EC" id="5.3.1.8"/>
    </reaction>
</comment>
<dbReference type="InterPro" id="IPR035965">
    <property type="entry name" value="PAS-like_dom_sf"/>
</dbReference>
<evidence type="ECO:0000256" key="7">
    <source>
        <dbReference type="ARBA" id="ARBA00022723"/>
    </source>
</evidence>
<dbReference type="PROSITE" id="PS00966">
    <property type="entry name" value="PMI_I_2"/>
    <property type="match status" value="1"/>
</dbReference>
<gene>
    <name evidence="17" type="ORF">INT46_004009</name>
</gene>
<dbReference type="Proteomes" id="UP000650833">
    <property type="component" value="Unassembled WGS sequence"/>
</dbReference>
<feature type="compositionally biased region" description="Basic and acidic residues" evidence="14">
    <location>
        <begin position="263"/>
        <end position="273"/>
    </location>
</feature>
<comment type="cofactor">
    <cofactor evidence="11">
        <name>Zn(2+)</name>
        <dbReference type="ChEBI" id="CHEBI:29105"/>
    </cofactor>
    <text evidence="11">Binds 1 zinc ion per subunit.</text>
</comment>
<dbReference type="Pfam" id="PF01238">
    <property type="entry name" value="PMI_typeI_C"/>
    <property type="match status" value="1"/>
</dbReference>
<name>A0A8H7V0K9_9FUNG</name>